<dbReference type="PANTHER" id="PTHR22600:SF57">
    <property type="entry name" value="BETA-N-ACETYLHEXOSAMINIDASE"/>
    <property type="match status" value="1"/>
</dbReference>
<comment type="similarity">
    <text evidence="2">Belongs to the glycosyl hydrolase 20 family.</text>
</comment>
<evidence type="ECO:0000259" key="8">
    <source>
        <dbReference type="Pfam" id="PF02838"/>
    </source>
</evidence>
<evidence type="ECO:0000313" key="9">
    <source>
        <dbReference type="EMBL" id="SHJ13184.1"/>
    </source>
</evidence>
<sequence length="626" mass="73005">MFLLPNPLKLEMKEGAFFLDRRCEIVLNTSCDFKDMETARLLKKEIESVTGFNILINRAFAEKPLNNILLKRCSNKQEIYGEKEGYKIIINEDGIEICAGDNAGLFYGVQTLRQVIRQNAAELPALIIEDKPYFKNRGFYHDVTRGKVPTLETLKELVDRASFYKINHLELYIEHSFAFKNLSEIWMDKDPLTAEEILELDEYCIKRHVELVPSLSTFGHLYELLTSRSYAHLCELEVDMNKPYSWMDRMRHHTLDVSNEESIKIIEDMLAEFVPLFSSKKFNICCDETFDLGKGKNSHKLEQLGSGRLYVDFLNKVIKAMYKYDKEVMFWGDIILKHPEYLSEISKDVTCLNWGYHAGVTEDDTRTVAESGLPQYVCPSVTGWNRMMNEMDNAFINIIKMVEYGKKYNAVGVLNTDWGDFGHVNLFGNSMPGMIFAASLTWNPEGEKDIEIADEAISTLEYGKDSKGMMKLLRELSRQQPFHWSFLTFWKERELHESEYIAPWMERVRNIDHIAVTKAYHKAVELEKELIKIAKDVSLDRRIDMEEFIISAEGVVIMEALFLAIKKYSFGFEEVELVMEPKALATKIEYWLADYCNLWRKRNKESELQRIKETFIYVTNFLRDIK</sequence>
<dbReference type="GO" id="GO:0005975">
    <property type="term" value="P:carbohydrate metabolic process"/>
    <property type="evidence" value="ECO:0007669"/>
    <property type="project" value="InterPro"/>
</dbReference>
<dbReference type="Pfam" id="PF00728">
    <property type="entry name" value="Glyco_hydro_20"/>
    <property type="match status" value="1"/>
</dbReference>
<dbReference type="AlphaFoldDB" id="A0A1M6GT89"/>
<feature type="domain" description="Glycoside hydrolase family 20 catalytic" evidence="7">
    <location>
        <begin position="134"/>
        <end position="380"/>
    </location>
</feature>
<dbReference type="OrthoDB" id="9763537at2"/>
<evidence type="ECO:0000256" key="4">
    <source>
        <dbReference type="ARBA" id="ARBA00022801"/>
    </source>
</evidence>
<evidence type="ECO:0000256" key="3">
    <source>
        <dbReference type="ARBA" id="ARBA00012663"/>
    </source>
</evidence>
<dbReference type="Proteomes" id="UP000184080">
    <property type="component" value="Unassembled WGS sequence"/>
</dbReference>
<protein>
    <recommendedName>
        <fullName evidence="3">beta-N-acetylhexosaminidase</fullName>
        <ecNumber evidence="3">3.2.1.52</ecNumber>
    </recommendedName>
</protein>
<keyword evidence="5" id="KW-0326">Glycosidase</keyword>
<dbReference type="CDD" id="cd06565">
    <property type="entry name" value="GH20_GcnA-like"/>
    <property type="match status" value="1"/>
</dbReference>
<dbReference type="SUPFAM" id="SSF51445">
    <property type="entry name" value="(Trans)glycosidases"/>
    <property type="match status" value="1"/>
</dbReference>
<evidence type="ECO:0000256" key="6">
    <source>
        <dbReference type="PIRSR" id="PIRSR625705-1"/>
    </source>
</evidence>
<gene>
    <name evidence="9" type="ORF">SAMN05444401_2236</name>
</gene>
<comment type="catalytic activity">
    <reaction evidence="1">
        <text>Hydrolysis of terminal non-reducing N-acetyl-D-hexosamine residues in N-acetyl-beta-D-hexosaminides.</text>
        <dbReference type="EC" id="3.2.1.52"/>
    </reaction>
</comment>
<accession>A0A1M6GT89</accession>
<reference evidence="9 10" key="1">
    <citation type="submission" date="2016-11" db="EMBL/GenBank/DDBJ databases">
        <authorList>
            <person name="Jaros S."/>
            <person name="Januszkiewicz K."/>
            <person name="Wedrychowicz H."/>
        </authorList>
    </citation>
    <scope>NUCLEOTIDE SEQUENCE [LARGE SCALE GENOMIC DNA]</scope>
    <source>
        <strain evidence="9 10">DSM 21864</strain>
    </source>
</reference>
<dbReference type="InterPro" id="IPR029018">
    <property type="entry name" value="Hex-like_dom2"/>
</dbReference>
<dbReference type="EC" id="3.2.1.52" evidence="3"/>
<dbReference type="RefSeq" id="WP_073006501.1">
    <property type="nucleotide sequence ID" value="NZ_FQZO01000003.1"/>
</dbReference>
<name>A0A1M6GT89_9CLOT</name>
<keyword evidence="4 9" id="KW-0378">Hydrolase</keyword>
<feature type="domain" description="Beta-hexosaminidase bacterial type N-terminal" evidence="8">
    <location>
        <begin position="3"/>
        <end position="130"/>
    </location>
</feature>
<dbReference type="InterPro" id="IPR017853">
    <property type="entry name" value="GH"/>
</dbReference>
<dbReference type="InterPro" id="IPR015882">
    <property type="entry name" value="HEX_bac_N"/>
</dbReference>
<dbReference type="Pfam" id="PF02838">
    <property type="entry name" value="Glyco_hydro_20b"/>
    <property type="match status" value="1"/>
</dbReference>
<evidence type="ECO:0000259" key="7">
    <source>
        <dbReference type="Pfam" id="PF00728"/>
    </source>
</evidence>
<dbReference type="InterPro" id="IPR025705">
    <property type="entry name" value="Beta_hexosaminidase_sua/sub"/>
</dbReference>
<dbReference type="Gene3D" id="3.20.20.80">
    <property type="entry name" value="Glycosidases"/>
    <property type="match status" value="1"/>
</dbReference>
<proteinExistence type="inferred from homology"/>
<dbReference type="InterPro" id="IPR015883">
    <property type="entry name" value="Glyco_hydro_20_cat"/>
</dbReference>
<dbReference type="GO" id="GO:0016020">
    <property type="term" value="C:membrane"/>
    <property type="evidence" value="ECO:0007669"/>
    <property type="project" value="TreeGrafter"/>
</dbReference>
<evidence type="ECO:0000313" key="10">
    <source>
        <dbReference type="Proteomes" id="UP000184080"/>
    </source>
</evidence>
<dbReference type="PRINTS" id="PR00738">
    <property type="entry name" value="GLHYDRLASE20"/>
</dbReference>
<feature type="active site" description="Proton donor" evidence="6">
    <location>
        <position position="288"/>
    </location>
</feature>
<dbReference type="PANTHER" id="PTHR22600">
    <property type="entry name" value="BETA-HEXOSAMINIDASE"/>
    <property type="match status" value="1"/>
</dbReference>
<dbReference type="SUPFAM" id="SSF55545">
    <property type="entry name" value="beta-N-acetylhexosaminidase-like domain"/>
    <property type="match status" value="1"/>
</dbReference>
<keyword evidence="10" id="KW-1185">Reference proteome</keyword>
<dbReference type="GO" id="GO:0030203">
    <property type="term" value="P:glycosaminoglycan metabolic process"/>
    <property type="evidence" value="ECO:0007669"/>
    <property type="project" value="TreeGrafter"/>
</dbReference>
<dbReference type="Gene3D" id="3.30.379.10">
    <property type="entry name" value="Chitobiase/beta-hexosaminidase domain 2-like"/>
    <property type="match status" value="1"/>
</dbReference>
<dbReference type="GO" id="GO:0004563">
    <property type="term" value="F:beta-N-acetylhexosaminidase activity"/>
    <property type="evidence" value="ECO:0007669"/>
    <property type="project" value="UniProtKB-EC"/>
</dbReference>
<dbReference type="EMBL" id="FQZO01000003">
    <property type="protein sequence ID" value="SHJ13184.1"/>
    <property type="molecule type" value="Genomic_DNA"/>
</dbReference>
<evidence type="ECO:0000256" key="1">
    <source>
        <dbReference type="ARBA" id="ARBA00001231"/>
    </source>
</evidence>
<evidence type="ECO:0000256" key="5">
    <source>
        <dbReference type="ARBA" id="ARBA00023295"/>
    </source>
</evidence>
<dbReference type="STRING" id="1121298.SAMN05444401_2236"/>
<evidence type="ECO:0000256" key="2">
    <source>
        <dbReference type="ARBA" id="ARBA00006285"/>
    </source>
</evidence>
<organism evidence="9 10">
    <name type="scientific">Clostridium amylolyticum</name>
    <dbReference type="NCBI Taxonomy" id="1121298"/>
    <lineage>
        <taxon>Bacteria</taxon>
        <taxon>Bacillati</taxon>
        <taxon>Bacillota</taxon>
        <taxon>Clostridia</taxon>
        <taxon>Eubacteriales</taxon>
        <taxon>Clostridiaceae</taxon>
        <taxon>Clostridium</taxon>
    </lineage>
</organism>